<dbReference type="SUPFAM" id="SSF55729">
    <property type="entry name" value="Acyl-CoA N-acyltransferases (Nat)"/>
    <property type="match status" value="1"/>
</dbReference>
<keyword evidence="3 7" id="KW-0808">Transferase</keyword>
<dbReference type="InterPro" id="IPR016181">
    <property type="entry name" value="Acyl_CoA_acyltransferase"/>
</dbReference>
<evidence type="ECO:0000256" key="1">
    <source>
        <dbReference type="ARBA" id="ARBA00022491"/>
    </source>
</evidence>
<evidence type="ECO:0000256" key="3">
    <source>
        <dbReference type="ARBA" id="ARBA00022679"/>
    </source>
</evidence>
<dbReference type="AlphaFoldDB" id="A0A4Y3KMA6"/>
<proteinExistence type="predicted"/>
<sequence length="170" mass="19059">MLIPRPFDSEALKLHPFTCGEPELDNWLAEHAGQNERRNNVRTTLLLDEHKGRIAGYYSLRTFELSAADGSSAIGRTRRYPIPAMLMARLAVDVGYQGAGVGRILLFDALHKLASAAEDVGFEIVVVHALHENAACFYLKYGFRRFLDHELSLFMTTKELRATFVTSESS</sequence>
<keyword evidence="1" id="KW-0678">Repressor</keyword>
<evidence type="ECO:0000259" key="6">
    <source>
        <dbReference type="PROSITE" id="PS51186"/>
    </source>
</evidence>
<evidence type="ECO:0000313" key="8">
    <source>
        <dbReference type="Proteomes" id="UP000320461"/>
    </source>
</evidence>
<dbReference type="GO" id="GO:0016747">
    <property type="term" value="F:acyltransferase activity, transferring groups other than amino-acyl groups"/>
    <property type="evidence" value="ECO:0007669"/>
    <property type="project" value="InterPro"/>
</dbReference>
<evidence type="ECO:0000313" key="7">
    <source>
        <dbReference type="EMBL" id="GEA84514.1"/>
    </source>
</evidence>
<dbReference type="PROSITE" id="PS51186">
    <property type="entry name" value="GNAT"/>
    <property type="match status" value="1"/>
</dbReference>
<dbReference type="PANTHER" id="PTHR36449">
    <property type="entry name" value="ACETYLTRANSFERASE-RELATED"/>
    <property type="match status" value="1"/>
</dbReference>
<reference evidence="7 8" key="1">
    <citation type="submission" date="2019-06" db="EMBL/GenBank/DDBJ databases">
        <title>Whole genome shotgun sequence of Cellulomonas gelida NBRC 3748.</title>
        <authorList>
            <person name="Hosoyama A."/>
            <person name="Uohara A."/>
            <person name="Ohji S."/>
            <person name="Ichikawa N."/>
        </authorList>
    </citation>
    <scope>NUCLEOTIDE SEQUENCE [LARGE SCALE GENOMIC DNA]</scope>
    <source>
        <strain evidence="7 8">NBRC 3748</strain>
    </source>
</reference>
<dbReference type="InterPro" id="IPR000182">
    <property type="entry name" value="GNAT_dom"/>
</dbReference>
<comment type="catalytic activity">
    <reaction evidence="5">
        <text>glycyl-tRNA(Gly) + acetyl-CoA = N-acetylglycyl-tRNA(Gly) + CoA + H(+)</text>
        <dbReference type="Rhea" id="RHEA:81867"/>
        <dbReference type="Rhea" id="RHEA-COMP:9683"/>
        <dbReference type="Rhea" id="RHEA-COMP:19766"/>
        <dbReference type="ChEBI" id="CHEBI:15378"/>
        <dbReference type="ChEBI" id="CHEBI:57287"/>
        <dbReference type="ChEBI" id="CHEBI:57288"/>
        <dbReference type="ChEBI" id="CHEBI:78522"/>
        <dbReference type="ChEBI" id="CHEBI:232036"/>
    </reaction>
</comment>
<dbReference type="PANTHER" id="PTHR36449:SF1">
    <property type="entry name" value="ACETYLTRANSFERASE"/>
    <property type="match status" value="1"/>
</dbReference>
<dbReference type="Pfam" id="PF13508">
    <property type="entry name" value="Acetyltransf_7"/>
    <property type="match status" value="1"/>
</dbReference>
<keyword evidence="4" id="KW-0012">Acyltransferase</keyword>
<gene>
    <name evidence="7" type="ORF">CGE01nite_17650</name>
</gene>
<keyword evidence="8" id="KW-1185">Reference proteome</keyword>
<dbReference type="Gene3D" id="3.40.630.30">
    <property type="match status" value="1"/>
</dbReference>
<name>A0A4Y3KMA6_9CELL</name>
<evidence type="ECO:0000256" key="5">
    <source>
        <dbReference type="ARBA" id="ARBA00049880"/>
    </source>
</evidence>
<accession>A0A4Y3KMA6</accession>
<organism evidence="7 8">
    <name type="scientific">Cellulomonas gelida</name>
    <dbReference type="NCBI Taxonomy" id="1712"/>
    <lineage>
        <taxon>Bacteria</taxon>
        <taxon>Bacillati</taxon>
        <taxon>Actinomycetota</taxon>
        <taxon>Actinomycetes</taxon>
        <taxon>Micrococcales</taxon>
        <taxon>Cellulomonadaceae</taxon>
        <taxon>Cellulomonas</taxon>
    </lineage>
</organism>
<feature type="domain" description="N-acetyltransferase" evidence="6">
    <location>
        <begin position="12"/>
        <end position="163"/>
    </location>
</feature>
<dbReference type="OrthoDB" id="9799147at2"/>
<comment type="caution">
    <text evidence="7">The sequence shown here is derived from an EMBL/GenBank/DDBJ whole genome shotgun (WGS) entry which is preliminary data.</text>
</comment>
<dbReference type="RefSeq" id="WP_141370329.1">
    <property type="nucleotide sequence ID" value="NZ_BJLQ01000015.1"/>
</dbReference>
<evidence type="ECO:0000256" key="4">
    <source>
        <dbReference type="ARBA" id="ARBA00023315"/>
    </source>
</evidence>
<protein>
    <submittedName>
        <fullName evidence="7">N-acetyltransferase</fullName>
    </submittedName>
</protein>
<dbReference type="Proteomes" id="UP000320461">
    <property type="component" value="Unassembled WGS sequence"/>
</dbReference>
<keyword evidence="2" id="KW-1277">Toxin-antitoxin system</keyword>
<evidence type="ECO:0000256" key="2">
    <source>
        <dbReference type="ARBA" id="ARBA00022649"/>
    </source>
</evidence>
<dbReference type="EMBL" id="BJLQ01000015">
    <property type="protein sequence ID" value="GEA84514.1"/>
    <property type="molecule type" value="Genomic_DNA"/>
</dbReference>